<feature type="modified residue" description="N6-(pyridoxal phosphate)lysine" evidence="6">
    <location>
        <position position="297"/>
    </location>
</feature>
<sequence>MPVEDFRTAGYRVIDWIADYLEKGPRAPILSKVEPGEVTGRLSETAPPEGSSFDEIFRDFGEIIYPGLTHWNSPRYMAYFPSSASGPAILGELLAAGTSQNAMAWRTSPSGTELELRVMDWLRDLLGLPGEFHGHIVDTASISTMLALAAAREAHRDLQIRTRGAAGRSDLPPLTVYASEEAHSSVDKSVITLGYGQEQLRKIPTDNDYRMISQSLHDAIRKDRDAGFHPLAVVATVGTTSSTSIDPVAEIADICQEYDLWLHVDAAYGGVAAIVPEKRHILDGCDRADSLVVNPHKWLFTPMDCSAFFVRRPEVLKATFSLIPEYLSSERDSEEAVTNLMDYGIQLGRRFRSLKLWMVLRYFGADGMAERLRYHMTLADRLAGIIEDQPGVELMAPVNFATVCFRFHPGSLEGTEEEIEARLEELNSRIMAEANATGEVFLSHTKLKDQYTLRLVFGHLRTTGDDVREVWELLTRLAEKAAG</sequence>
<dbReference type="SUPFAM" id="SSF53383">
    <property type="entry name" value="PLP-dependent transferases"/>
    <property type="match status" value="1"/>
</dbReference>
<accession>A0A0S8G3G9</accession>
<dbReference type="PROSITE" id="PS00392">
    <property type="entry name" value="DDC_GAD_HDC_YDC"/>
    <property type="match status" value="1"/>
</dbReference>
<protein>
    <submittedName>
        <fullName evidence="8">Amino acid decarboxylase</fullName>
    </submittedName>
</protein>
<evidence type="ECO:0000256" key="1">
    <source>
        <dbReference type="ARBA" id="ARBA00001933"/>
    </source>
</evidence>
<dbReference type="Gene3D" id="3.90.1150.10">
    <property type="entry name" value="Aspartate Aminotransferase, domain 1"/>
    <property type="match status" value="1"/>
</dbReference>
<dbReference type="GO" id="GO:0030170">
    <property type="term" value="F:pyridoxal phosphate binding"/>
    <property type="evidence" value="ECO:0007669"/>
    <property type="project" value="InterPro"/>
</dbReference>
<dbReference type="InterPro" id="IPR015422">
    <property type="entry name" value="PyrdxlP-dep_Trfase_small"/>
</dbReference>
<evidence type="ECO:0000313" key="8">
    <source>
        <dbReference type="EMBL" id="KPK67525.1"/>
    </source>
</evidence>
<dbReference type="EMBL" id="LJUI01000122">
    <property type="protein sequence ID" value="KPK67525.1"/>
    <property type="molecule type" value="Genomic_DNA"/>
</dbReference>
<evidence type="ECO:0000256" key="5">
    <source>
        <dbReference type="ARBA" id="ARBA00023239"/>
    </source>
</evidence>
<reference evidence="8 9" key="1">
    <citation type="journal article" date="2015" name="Microbiome">
        <title>Genomic resolution of linkages in carbon, nitrogen, and sulfur cycling among widespread estuary sediment bacteria.</title>
        <authorList>
            <person name="Baker B.J."/>
            <person name="Lazar C.S."/>
            <person name="Teske A.P."/>
            <person name="Dick G.J."/>
        </authorList>
    </citation>
    <scope>NUCLEOTIDE SEQUENCE [LARGE SCALE GENOMIC DNA]</scope>
    <source>
        <strain evidence="8">SM23_40</strain>
    </source>
</reference>
<dbReference type="AlphaFoldDB" id="A0A0S8G3G9"/>
<keyword evidence="3" id="KW-0210">Decarboxylase</keyword>
<dbReference type="PRINTS" id="PR00800">
    <property type="entry name" value="YHDCRBOXLASE"/>
</dbReference>
<dbReference type="GO" id="GO:0006520">
    <property type="term" value="P:amino acid metabolic process"/>
    <property type="evidence" value="ECO:0007669"/>
    <property type="project" value="InterPro"/>
</dbReference>
<evidence type="ECO:0000313" key="9">
    <source>
        <dbReference type="Proteomes" id="UP000051717"/>
    </source>
</evidence>
<dbReference type="Pfam" id="PF00282">
    <property type="entry name" value="Pyridoxal_deC"/>
    <property type="match status" value="1"/>
</dbReference>
<evidence type="ECO:0000256" key="4">
    <source>
        <dbReference type="ARBA" id="ARBA00022898"/>
    </source>
</evidence>
<comment type="caution">
    <text evidence="8">The sequence shown here is derived from an EMBL/GenBank/DDBJ whole genome shotgun (WGS) entry which is preliminary data.</text>
</comment>
<dbReference type="InterPro" id="IPR015424">
    <property type="entry name" value="PyrdxlP-dep_Trfase"/>
</dbReference>
<gene>
    <name evidence="8" type="ORF">AMJ82_10495</name>
</gene>
<proteinExistence type="inferred from homology"/>
<evidence type="ECO:0000256" key="6">
    <source>
        <dbReference type="PIRSR" id="PIRSR602129-50"/>
    </source>
</evidence>
<dbReference type="InterPro" id="IPR002129">
    <property type="entry name" value="PyrdxlP-dep_de-COase"/>
</dbReference>
<evidence type="ECO:0000256" key="7">
    <source>
        <dbReference type="RuleBase" id="RU000382"/>
    </source>
</evidence>
<dbReference type="Gene3D" id="1.20.1340.10">
    <property type="entry name" value="dopa decarboxylase, N-terminal domain"/>
    <property type="match status" value="1"/>
</dbReference>
<dbReference type="GO" id="GO:0019752">
    <property type="term" value="P:carboxylic acid metabolic process"/>
    <property type="evidence" value="ECO:0007669"/>
    <property type="project" value="InterPro"/>
</dbReference>
<keyword evidence="5 7" id="KW-0456">Lyase</keyword>
<dbReference type="GO" id="GO:0005737">
    <property type="term" value="C:cytoplasm"/>
    <property type="evidence" value="ECO:0007669"/>
    <property type="project" value="TreeGrafter"/>
</dbReference>
<dbReference type="PANTHER" id="PTHR11999">
    <property type="entry name" value="GROUP II PYRIDOXAL-5-PHOSPHATE DECARBOXYLASE"/>
    <property type="match status" value="1"/>
</dbReference>
<dbReference type="GO" id="GO:0016831">
    <property type="term" value="F:carboxy-lyase activity"/>
    <property type="evidence" value="ECO:0007669"/>
    <property type="project" value="UniProtKB-KW"/>
</dbReference>
<comment type="similarity">
    <text evidence="2 7">Belongs to the group II decarboxylase family.</text>
</comment>
<dbReference type="PANTHER" id="PTHR11999:SF70">
    <property type="entry name" value="MIP05841P"/>
    <property type="match status" value="1"/>
</dbReference>
<dbReference type="InterPro" id="IPR021115">
    <property type="entry name" value="Pyridoxal-P_BS"/>
</dbReference>
<name>A0A0S8G3G9_UNCT6</name>
<comment type="cofactor">
    <cofactor evidence="1 6 7">
        <name>pyridoxal 5'-phosphate</name>
        <dbReference type="ChEBI" id="CHEBI:597326"/>
    </cofactor>
</comment>
<dbReference type="PATRIC" id="fig|1703774.3.peg.1219"/>
<evidence type="ECO:0000256" key="3">
    <source>
        <dbReference type="ARBA" id="ARBA00022793"/>
    </source>
</evidence>
<dbReference type="InterPro" id="IPR015421">
    <property type="entry name" value="PyrdxlP-dep_Trfase_major"/>
</dbReference>
<dbReference type="Gene3D" id="3.40.640.10">
    <property type="entry name" value="Type I PLP-dependent aspartate aminotransferase-like (Major domain)"/>
    <property type="match status" value="1"/>
</dbReference>
<keyword evidence="4 6" id="KW-0663">Pyridoxal phosphate</keyword>
<dbReference type="InterPro" id="IPR010977">
    <property type="entry name" value="Aromatic_deC"/>
</dbReference>
<evidence type="ECO:0000256" key="2">
    <source>
        <dbReference type="ARBA" id="ARBA00009533"/>
    </source>
</evidence>
<organism evidence="8 9">
    <name type="scientific">candidate division TA06 bacterium SM23_40</name>
    <dbReference type="NCBI Taxonomy" id="1703774"/>
    <lineage>
        <taxon>Bacteria</taxon>
        <taxon>Bacteria division TA06</taxon>
    </lineage>
</organism>
<dbReference type="Proteomes" id="UP000051717">
    <property type="component" value="Unassembled WGS sequence"/>
</dbReference>